<evidence type="ECO:0000313" key="3">
    <source>
        <dbReference type="Proteomes" id="UP001524435"/>
    </source>
</evidence>
<gene>
    <name evidence="2" type="ORF">NE663_00915</name>
</gene>
<dbReference type="RefSeq" id="WP_256197259.1">
    <property type="nucleotide sequence ID" value="NZ_JANGCH010000001.1"/>
</dbReference>
<dbReference type="EMBL" id="JANGCH010000001">
    <property type="protein sequence ID" value="MCQ5120818.1"/>
    <property type="molecule type" value="Genomic_DNA"/>
</dbReference>
<proteinExistence type="predicted"/>
<feature type="chain" id="PRO_5045091779" evidence="1">
    <location>
        <begin position="21"/>
        <end position="309"/>
    </location>
</feature>
<dbReference type="Gene3D" id="3.40.190.10">
    <property type="entry name" value="Periplasmic binding protein-like II"/>
    <property type="match status" value="2"/>
</dbReference>
<feature type="signal peptide" evidence="1">
    <location>
        <begin position="1"/>
        <end position="20"/>
    </location>
</feature>
<organism evidence="2 3">
    <name type="scientific">Massilicoli timonensis</name>
    <dbReference type="NCBI Taxonomy" id="2015901"/>
    <lineage>
        <taxon>Bacteria</taxon>
        <taxon>Bacillati</taxon>
        <taxon>Bacillota</taxon>
        <taxon>Erysipelotrichia</taxon>
        <taxon>Erysipelotrichales</taxon>
        <taxon>Erysipelotrichaceae</taxon>
        <taxon>Massilicoli</taxon>
    </lineage>
</organism>
<evidence type="ECO:0000256" key="1">
    <source>
        <dbReference type="SAM" id="SignalP"/>
    </source>
</evidence>
<evidence type="ECO:0000313" key="2">
    <source>
        <dbReference type="EMBL" id="MCQ5120818.1"/>
    </source>
</evidence>
<reference evidence="2 3" key="1">
    <citation type="submission" date="2022-06" db="EMBL/GenBank/DDBJ databases">
        <title>Isolation of gut microbiota from human fecal samples.</title>
        <authorList>
            <person name="Pamer E.G."/>
            <person name="Barat B."/>
            <person name="Waligurski E."/>
            <person name="Medina S."/>
            <person name="Paddock L."/>
            <person name="Mostad J."/>
        </authorList>
    </citation>
    <scope>NUCLEOTIDE SEQUENCE [LARGE SCALE GENOMIC DNA]</scope>
    <source>
        <strain evidence="2 3">DFI.6.1</strain>
    </source>
</reference>
<dbReference type="Proteomes" id="UP001524435">
    <property type="component" value="Unassembled WGS sequence"/>
</dbReference>
<name>A0ABT1SIE7_9FIRM</name>
<protein>
    <submittedName>
        <fullName evidence="2">Uncharacterized protein</fullName>
    </submittedName>
</protein>
<dbReference type="PROSITE" id="PS51257">
    <property type="entry name" value="PROKAR_LIPOPROTEIN"/>
    <property type="match status" value="1"/>
</dbReference>
<comment type="caution">
    <text evidence="2">The sequence shown here is derived from an EMBL/GenBank/DDBJ whole genome shotgun (WGS) entry which is preliminary data.</text>
</comment>
<keyword evidence="1" id="KW-0732">Signal</keyword>
<accession>A0ABT1SIE7</accession>
<keyword evidence="3" id="KW-1185">Reference proteome</keyword>
<sequence>MKWMKGLLLTLLLLAGCANRGSNETVQKDQEPLMILAPSGAPALALLPLYGNYDIETVQGSDVITAELARTDSMYDVIVAPINTGTKLLAEGKSSYALNAVLTWGNLYLVGTNPDALQESGVLAAFGEAAVPGMILKNTIDPDTLPLQVTYYNAVNEVQAALLAQKANVGLMAEPAASATIAKGKENGIDLQIIADLQTMYLETHEMTNPYGYPQAALFIKEGREEACKELIEQLDTFSNQSAKDRQTLKKMLEEADMEMIGMPNASIALATWERQNIHYVPAKDLKEDLSSFLALFQITYSEDMLSRQ</sequence>